<dbReference type="OrthoDB" id="2505730at2759"/>
<evidence type="ECO:0000313" key="3">
    <source>
        <dbReference type="EMBL" id="EFP80622.2"/>
    </source>
</evidence>
<dbReference type="InParanoid" id="E3K8P1"/>
<dbReference type="AlphaFoldDB" id="E3K8P1"/>
<dbReference type="Proteomes" id="UP000008783">
    <property type="component" value="Unassembled WGS sequence"/>
</dbReference>
<protein>
    <recommendedName>
        <fullName evidence="2">CxC1-like cysteine cluster associated with KDZ transposases domain-containing protein</fullName>
    </recommendedName>
</protein>
<dbReference type="PANTHER" id="PTHR33096">
    <property type="entry name" value="CXC2 DOMAIN-CONTAINING PROTEIN"/>
    <property type="match status" value="1"/>
</dbReference>
<name>E3K8P1_PUCGT</name>
<dbReference type="Pfam" id="PF18802">
    <property type="entry name" value="CxC1"/>
    <property type="match status" value="1"/>
</dbReference>
<feature type="domain" description="CxC1-like cysteine cluster associated with KDZ transposases" evidence="2">
    <location>
        <begin position="135"/>
        <end position="237"/>
    </location>
</feature>
<feature type="compositionally biased region" description="Acidic residues" evidence="1">
    <location>
        <begin position="57"/>
        <end position="68"/>
    </location>
</feature>
<proteinExistence type="predicted"/>
<dbReference type="KEGG" id="pgr:PGTG_06578"/>
<dbReference type="GeneID" id="10539636"/>
<dbReference type="InterPro" id="IPR040521">
    <property type="entry name" value="KDZ"/>
</dbReference>
<dbReference type="eggNOG" id="ENOG502S2AH">
    <property type="taxonomic scope" value="Eukaryota"/>
</dbReference>
<evidence type="ECO:0000256" key="1">
    <source>
        <dbReference type="SAM" id="MobiDB-lite"/>
    </source>
</evidence>
<sequence>MRTTRFTVRTADRSQILRRQVHAARIAETLARIRRQEQLDRQREQLARPPAFQNVLDEPDTNFEDQPDEGEHNQEDETEENCVWVDLLEDQPDEIDIAIAADRERHRQQAREFNWAVLLHHLHATYMKLKAITKDWTGSNSYNSFTSCSATCSREFHRTVDLVDIQGQRRKTIRFCECTLDGVRLLQLGYIAGSPVRPQTAFSLPLLIFHNNLWNNCHVGTLPFTVALNSWLEPRSQRLRARQGKHARQLRKPFTAAVDLFRQLEEKTAEVVFSSLQLTKQEILACTSCPACFGPQPPNPFDYPETTRNRLIVCLDGNFQHRHQTNASRNYEQLRTPRVFLKQSEVDKVSQSIRAREAEGMTPKQTDRCADSHKAADDKRNESTWKGCDDTGLMEALLSAVESNRKVGILYDIGCSLDKYINLLDYHPRFNQGWGLSDGEGLERMWSYLSPLVSPLRYATRNHRLAAISHRLKHHNHRSIQQLPYWLQRKFCQAVRRRRENQNLLDQLLNKRNCHRQGGGNFTIGFFKRQWAAQREFQSNHTTEEDTRRSKLLSIYKREASINLMRTRLRNPRDLLEDPGEIQELMDSIVEEANLLRQEKEEMGVANMPETTDTEEQKLRLLLWDAKSALFVQAVHINAERQPLINSHTMGSRLGTRGKEKIVKASQARRPAVQKLIDAYNQQFRQFKAKYPNQQLSDEDDHPVTYDEFSTWPMDHRFWNDGLYYHSSEPWSIDPDVKTGINCVLMLSRTQEEFELIAQELARATGWAIDHYKLIKNKLLYIEIRMVLLQGDANGALDHIDSLSLGECSRLDKLQLVENELQARLRLHSQLIQDWSDNVTWLWRRCQPFSNRGSIGEWNNLVEQLSRSDIESENLGTSSSTIDDELEDLMLDENVDDGEDVEERLISNTEVV</sequence>
<dbReference type="RefSeq" id="XP_003325041.2">
    <property type="nucleotide sequence ID" value="XM_003324993.2"/>
</dbReference>
<reference key="1">
    <citation type="submission" date="2007-01" db="EMBL/GenBank/DDBJ databases">
        <title>The Genome Sequence of Puccinia graminis f. sp. tritici Strain CRL 75-36-700-3.</title>
        <authorList>
            <consortium name="The Broad Institute Genome Sequencing Platform"/>
            <person name="Birren B."/>
            <person name="Lander E."/>
            <person name="Galagan J."/>
            <person name="Nusbaum C."/>
            <person name="Devon K."/>
            <person name="Cuomo C."/>
            <person name="Jaffe D."/>
            <person name="Butler J."/>
            <person name="Alvarez P."/>
            <person name="Gnerre S."/>
            <person name="Grabherr M."/>
            <person name="Mauceli E."/>
            <person name="Brockman W."/>
            <person name="Young S."/>
            <person name="LaButti K."/>
            <person name="Sykes S."/>
            <person name="DeCaprio D."/>
            <person name="Crawford M."/>
            <person name="Koehrsen M."/>
            <person name="Engels R."/>
            <person name="Montgomery P."/>
            <person name="Pearson M."/>
            <person name="Howarth C."/>
            <person name="Larson L."/>
            <person name="White J."/>
            <person name="Zeng Q."/>
            <person name="Kodira C."/>
            <person name="Yandava C."/>
            <person name="Alvarado L."/>
            <person name="O'Leary S."/>
            <person name="Szabo L."/>
            <person name="Dean R."/>
            <person name="Schein J."/>
        </authorList>
    </citation>
    <scope>NUCLEOTIDE SEQUENCE</scope>
    <source>
        <strain>CRL 75-36-700-3</strain>
    </source>
</reference>
<dbReference type="InterPro" id="IPR041320">
    <property type="entry name" value="CxC1"/>
</dbReference>
<evidence type="ECO:0000313" key="4">
    <source>
        <dbReference type="Proteomes" id="UP000008783"/>
    </source>
</evidence>
<gene>
    <name evidence="3" type="ORF">PGTG_06578</name>
</gene>
<dbReference type="PANTHER" id="PTHR33096:SF1">
    <property type="entry name" value="CXC1-LIKE CYSTEINE CLUSTER ASSOCIATED WITH KDZ TRANSPOSASES DOMAIN-CONTAINING PROTEIN"/>
    <property type="match status" value="1"/>
</dbReference>
<feature type="region of interest" description="Disordered" evidence="1">
    <location>
        <begin position="41"/>
        <end position="79"/>
    </location>
</feature>
<reference evidence="4" key="2">
    <citation type="journal article" date="2011" name="Proc. Natl. Acad. Sci. U.S.A.">
        <title>Obligate biotrophy features unraveled by the genomic analysis of rust fungi.</title>
        <authorList>
            <person name="Duplessis S."/>
            <person name="Cuomo C.A."/>
            <person name="Lin Y.-C."/>
            <person name="Aerts A."/>
            <person name="Tisserant E."/>
            <person name="Veneault-Fourrey C."/>
            <person name="Joly D.L."/>
            <person name="Hacquard S."/>
            <person name="Amselem J."/>
            <person name="Cantarel B.L."/>
            <person name="Chiu R."/>
            <person name="Coutinho P.M."/>
            <person name="Feau N."/>
            <person name="Field M."/>
            <person name="Frey P."/>
            <person name="Gelhaye E."/>
            <person name="Goldberg J."/>
            <person name="Grabherr M.G."/>
            <person name="Kodira C.D."/>
            <person name="Kohler A."/>
            <person name="Kuees U."/>
            <person name="Lindquist E.A."/>
            <person name="Lucas S.M."/>
            <person name="Mago R."/>
            <person name="Mauceli E."/>
            <person name="Morin E."/>
            <person name="Murat C."/>
            <person name="Pangilinan J.L."/>
            <person name="Park R."/>
            <person name="Pearson M."/>
            <person name="Quesneville H."/>
            <person name="Rouhier N."/>
            <person name="Sakthikumar S."/>
            <person name="Salamov A.A."/>
            <person name="Schmutz J."/>
            <person name="Selles B."/>
            <person name="Shapiro H."/>
            <person name="Tanguay P."/>
            <person name="Tuskan G.A."/>
            <person name="Henrissat B."/>
            <person name="Van de Peer Y."/>
            <person name="Rouze P."/>
            <person name="Ellis J.G."/>
            <person name="Dodds P.N."/>
            <person name="Schein J.E."/>
            <person name="Zhong S."/>
            <person name="Hamelin R.C."/>
            <person name="Grigoriev I.V."/>
            <person name="Szabo L.J."/>
            <person name="Martin F."/>
        </authorList>
    </citation>
    <scope>NUCLEOTIDE SEQUENCE [LARGE SCALE GENOMIC DNA]</scope>
    <source>
        <strain evidence="4">CRL 75-36-700-3 / race SCCL</strain>
    </source>
</reference>
<dbReference type="Pfam" id="PF18758">
    <property type="entry name" value="KDZ"/>
    <property type="match status" value="2"/>
</dbReference>
<dbReference type="VEuPathDB" id="FungiDB:PGTG_06578"/>
<organism evidence="3 4">
    <name type="scientific">Puccinia graminis f. sp. tritici (strain CRL 75-36-700-3 / race SCCL)</name>
    <name type="common">Black stem rust fungus</name>
    <dbReference type="NCBI Taxonomy" id="418459"/>
    <lineage>
        <taxon>Eukaryota</taxon>
        <taxon>Fungi</taxon>
        <taxon>Dikarya</taxon>
        <taxon>Basidiomycota</taxon>
        <taxon>Pucciniomycotina</taxon>
        <taxon>Pucciniomycetes</taxon>
        <taxon>Pucciniales</taxon>
        <taxon>Pucciniaceae</taxon>
        <taxon>Puccinia</taxon>
    </lineage>
</organism>
<dbReference type="HOGENOM" id="CLU_011407_4_0_1"/>
<dbReference type="STRING" id="418459.E3K8P1"/>
<accession>E3K8P1</accession>
<keyword evidence="4" id="KW-1185">Reference proteome</keyword>
<evidence type="ECO:0000259" key="2">
    <source>
        <dbReference type="Pfam" id="PF18802"/>
    </source>
</evidence>
<dbReference type="EMBL" id="DS178276">
    <property type="protein sequence ID" value="EFP80622.2"/>
    <property type="molecule type" value="Genomic_DNA"/>
</dbReference>